<dbReference type="PATRIC" id="fig|1397666.3.peg.288"/>
<dbReference type="InterPro" id="IPR050483">
    <property type="entry name" value="CoA-transferase_III_domain"/>
</dbReference>
<sequence length="396" mass="44259">MTGPLDGIRVIEFTSVVLGPFACQILGDLGADVIKVEPPGGDTNRNLGPVKNTEGLAALFLTCNRNKKSIVLDLKSDEGREAALKLIATADVVVHNFRPKAMEKLGLDYQAVKKVNPDIIYCATYGFSKKGPYGDKGALDDSIQAASGVAMLMKMVEGEPRYLPTIIGDKTTGLNVANAVTSALFHRERKGKGQEIEVPMFETMVSYVMVEHLWGQVFEPPLAPAGYTRLMSKHRRPYKTKDGYIAVLPYWDNHWATFCKLIDREDMISDERFINMKSRLENIDITYSETGKALAKRTTDEWLEALSDTNVPHMHVSELDDLMQNQHLIESEFWEMHQHPTEGTIRMPKLPIYFSESPASIRLMPPKLGAHNDELLSEIGYSEDEINALKEKGITS</sequence>
<dbReference type="GO" id="GO:0008410">
    <property type="term" value="F:CoA-transferase activity"/>
    <property type="evidence" value="ECO:0007669"/>
    <property type="project" value="TreeGrafter"/>
</dbReference>
<name>U2WV09_9PROT</name>
<dbReference type="AlphaFoldDB" id="U2WV09"/>
<dbReference type="InterPro" id="IPR003673">
    <property type="entry name" value="CoA-Trfase_fam_III"/>
</dbReference>
<dbReference type="Pfam" id="PF02515">
    <property type="entry name" value="CoA_transf_3"/>
    <property type="match status" value="1"/>
</dbReference>
<dbReference type="Gene3D" id="3.40.50.10540">
    <property type="entry name" value="Crotonobetainyl-coa:carnitine coa-transferase, domain 1"/>
    <property type="match status" value="1"/>
</dbReference>
<protein>
    <recommendedName>
        <fullName evidence="4">CoA transferase</fullName>
    </recommendedName>
</protein>
<evidence type="ECO:0000313" key="3">
    <source>
        <dbReference type="Proteomes" id="UP000016762"/>
    </source>
</evidence>
<reference evidence="2 3" key="1">
    <citation type="journal article" date="2014" name="FEMS Microbiol. Ecol.">
        <title>Genomic differentiation among two strains of the PS1 clade isolated from geographically separated marine habitats.</title>
        <authorList>
            <person name="Jimenez-Infante F."/>
            <person name="Ngugi D.K."/>
            <person name="Alam I."/>
            <person name="Rashid M."/>
            <person name="Baalawi W."/>
            <person name="Kamau A.A."/>
            <person name="Bajic V.B."/>
            <person name="Stingl U."/>
        </authorList>
    </citation>
    <scope>NUCLEOTIDE SEQUENCE [LARGE SCALE GENOMIC DNA]</scope>
    <source>
        <strain evidence="2 3">RS24</strain>
    </source>
</reference>
<dbReference type="InterPro" id="IPR044855">
    <property type="entry name" value="CoA-Trfase_III_dom3_sf"/>
</dbReference>
<comment type="caution">
    <text evidence="2">The sequence shown here is derived from an EMBL/GenBank/DDBJ whole genome shotgun (WGS) entry which is preliminary data.</text>
</comment>
<accession>U2WV09</accession>
<dbReference type="EMBL" id="AWXE01000001">
    <property type="protein sequence ID" value="ERL47375.1"/>
    <property type="molecule type" value="Genomic_DNA"/>
</dbReference>
<proteinExistence type="predicted"/>
<dbReference type="OrthoDB" id="9806585at2"/>
<dbReference type="Proteomes" id="UP000016762">
    <property type="component" value="Unassembled WGS sequence"/>
</dbReference>
<dbReference type="PANTHER" id="PTHR48207">
    <property type="entry name" value="SUCCINATE--HYDROXYMETHYLGLUTARATE COA-TRANSFERASE"/>
    <property type="match status" value="1"/>
</dbReference>
<gene>
    <name evidence="2" type="ORF">RS24_00313</name>
</gene>
<dbReference type="PANTHER" id="PTHR48207:SF4">
    <property type="entry name" value="BLL6097 PROTEIN"/>
    <property type="match status" value="1"/>
</dbReference>
<organism evidence="2 3">
    <name type="scientific">Candidatus Micropelagius thuwalensis</name>
    <dbReference type="NCBI Taxonomy" id="1397666"/>
    <lineage>
        <taxon>Bacteria</taxon>
        <taxon>Pseudomonadati</taxon>
        <taxon>Pseudomonadota</taxon>
        <taxon>Alphaproteobacteria</taxon>
        <taxon>PS1 clade</taxon>
        <taxon>Candidatus Micropelagius</taxon>
    </lineage>
</organism>
<evidence type="ECO:0000313" key="2">
    <source>
        <dbReference type="EMBL" id="ERL47375.1"/>
    </source>
</evidence>
<keyword evidence="3" id="KW-1185">Reference proteome</keyword>
<evidence type="ECO:0000256" key="1">
    <source>
        <dbReference type="ARBA" id="ARBA00022679"/>
    </source>
</evidence>
<dbReference type="RefSeq" id="WP_021776393.1">
    <property type="nucleotide sequence ID" value="NZ_AWXE01000001.1"/>
</dbReference>
<dbReference type="SUPFAM" id="SSF89796">
    <property type="entry name" value="CoA-transferase family III (CaiB/BaiF)"/>
    <property type="match status" value="1"/>
</dbReference>
<dbReference type="STRING" id="1397666.RS24_00313"/>
<dbReference type="InterPro" id="IPR023606">
    <property type="entry name" value="CoA-Trfase_III_dom_1_sf"/>
</dbReference>
<evidence type="ECO:0008006" key="4">
    <source>
        <dbReference type="Google" id="ProtNLM"/>
    </source>
</evidence>
<dbReference type="Gene3D" id="3.30.1540.10">
    <property type="entry name" value="formyl-coa transferase, domain 3"/>
    <property type="match status" value="1"/>
</dbReference>
<keyword evidence="1" id="KW-0808">Transferase</keyword>
<dbReference type="eggNOG" id="COG1804">
    <property type="taxonomic scope" value="Bacteria"/>
</dbReference>